<dbReference type="Proteomes" id="UP000603200">
    <property type="component" value="Unassembled WGS sequence"/>
</dbReference>
<feature type="transmembrane region" description="Helical" evidence="1">
    <location>
        <begin position="202"/>
        <end position="222"/>
    </location>
</feature>
<keyword evidence="1" id="KW-0472">Membrane</keyword>
<keyword evidence="1" id="KW-0812">Transmembrane</keyword>
<name>A0ABQ4A0Y4_9ACTN</name>
<evidence type="ECO:0000313" key="3">
    <source>
        <dbReference type="Proteomes" id="UP000603200"/>
    </source>
</evidence>
<sequence>MPRWGAAAIVGGLLAWTALATPLNVAVGEYLAYYDPQSDPQRLEYHRDLAVHVYTAGHWFGQLVAAVTGAWLVTRSGVYRPATAVRAVLTGVVLGVGNEMVAIAAGIRAMRTHGYPSVAPDPTMLSDHAVLWCSGASLACFPLWALIGTAIGQLVRRGALLTTVVTIVFQPATFILTVGLAAPPSSHPLAVAVIADAGPAAMVMPAILLGWAAVAMASAILVNRHRISRGRRSTS</sequence>
<reference evidence="2 3" key="1">
    <citation type="submission" date="2021-01" db="EMBL/GenBank/DDBJ databases">
        <title>Whole genome shotgun sequence of Actinoplanes humidus NBRC 14915.</title>
        <authorList>
            <person name="Komaki H."/>
            <person name="Tamura T."/>
        </authorList>
    </citation>
    <scope>NUCLEOTIDE SEQUENCE [LARGE SCALE GENOMIC DNA]</scope>
    <source>
        <strain evidence="2 3">NBRC 14915</strain>
    </source>
</reference>
<keyword evidence="3" id="KW-1185">Reference proteome</keyword>
<accession>A0ABQ4A0Y4</accession>
<comment type="caution">
    <text evidence="2">The sequence shown here is derived from an EMBL/GenBank/DDBJ whole genome shotgun (WGS) entry which is preliminary data.</text>
</comment>
<gene>
    <name evidence="2" type="ORF">Ahu01nite_075940</name>
</gene>
<feature type="transmembrane region" description="Helical" evidence="1">
    <location>
        <begin position="159"/>
        <end position="182"/>
    </location>
</feature>
<dbReference type="EMBL" id="BOMN01000111">
    <property type="protein sequence ID" value="GIE24492.1"/>
    <property type="molecule type" value="Genomic_DNA"/>
</dbReference>
<proteinExistence type="predicted"/>
<protein>
    <submittedName>
        <fullName evidence="2">Uncharacterized protein</fullName>
    </submittedName>
</protein>
<feature type="transmembrane region" description="Helical" evidence="1">
    <location>
        <begin position="51"/>
        <end position="73"/>
    </location>
</feature>
<feature type="transmembrane region" description="Helical" evidence="1">
    <location>
        <begin position="85"/>
        <end position="109"/>
    </location>
</feature>
<keyword evidence="1" id="KW-1133">Transmembrane helix</keyword>
<dbReference type="RefSeq" id="WP_203841504.1">
    <property type="nucleotide sequence ID" value="NZ_BAAATV010000019.1"/>
</dbReference>
<evidence type="ECO:0000313" key="2">
    <source>
        <dbReference type="EMBL" id="GIE24492.1"/>
    </source>
</evidence>
<evidence type="ECO:0000256" key="1">
    <source>
        <dbReference type="SAM" id="Phobius"/>
    </source>
</evidence>
<feature type="transmembrane region" description="Helical" evidence="1">
    <location>
        <begin position="129"/>
        <end position="147"/>
    </location>
</feature>
<organism evidence="2 3">
    <name type="scientific">Winogradskya humida</name>
    <dbReference type="NCBI Taxonomy" id="113566"/>
    <lineage>
        <taxon>Bacteria</taxon>
        <taxon>Bacillati</taxon>
        <taxon>Actinomycetota</taxon>
        <taxon>Actinomycetes</taxon>
        <taxon>Micromonosporales</taxon>
        <taxon>Micromonosporaceae</taxon>
        <taxon>Winogradskya</taxon>
    </lineage>
</organism>